<evidence type="ECO:0000256" key="2">
    <source>
        <dbReference type="SAM" id="SignalP"/>
    </source>
</evidence>
<organism evidence="3 4">
    <name type="scientific">Alteraurantiacibacter palmitatis</name>
    <dbReference type="NCBI Taxonomy" id="2054628"/>
    <lineage>
        <taxon>Bacteria</taxon>
        <taxon>Pseudomonadati</taxon>
        <taxon>Pseudomonadota</taxon>
        <taxon>Alphaproteobacteria</taxon>
        <taxon>Sphingomonadales</taxon>
        <taxon>Erythrobacteraceae</taxon>
        <taxon>Alteraurantiacibacter</taxon>
    </lineage>
</organism>
<keyword evidence="1" id="KW-0472">Membrane</keyword>
<dbReference type="Proteomes" id="UP001595456">
    <property type="component" value="Unassembled WGS sequence"/>
</dbReference>
<feature type="transmembrane region" description="Helical" evidence="1">
    <location>
        <begin position="37"/>
        <end position="59"/>
    </location>
</feature>
<reference evidence="4" key="1">
    <citation type="journal article" date="2019" name="Int. J. Syst. Evol. Microbiol.">
        <title>The Global Catalogue of Microorganisms (GCM) 10K type strain sequencing project: providing services to taxonomists for standard genome sequencing and annotation.</title>
        <authorList>
            <consortium name="The Broad Institute Genomics Platform"/>
            <consortium name="The Broad Institute Genome Sequencing Center for Infectious Disease"/>
            <person name="Wu L."/>
            <person name="Ma J."/>
        </authorList>
    </citation>
    <scope>NUCLEOTIDE SEQUENCE [LARGE SCALE GENOMIC DNA]</scope>
    <source>
        <strain evidence="4">KCTC 52607</strain>
    </source>
</reference>
<evidence type="ECO:0008006" key="5">
    <source>
        <dbReference type="Google" id="ProtNLM"/>
    </source>
</evidence>
<dbReference type="RefSeq" id="WP_336927322.1">
    <property type="nucleotide sequence ID" value="NZ_JBANRO010000013.1"/>
</dbReference>
<keyword evidence="1" id="KW-1133">Transmembrane helix</keyword>
<sequence length="194" mass="21528">MKTFTKTLIGTAATLAFVAGSAVPALAQDRGRDRGGLSTGEVVAGALILGGIAAVAASASNRDRDRDYRDGGYYYDRDYRGGNSGWYDYNPRGSYRNNNADRAVQQCVRAAERQAERWGGGRANVTQIRDVDRERHGFEVRGNIAVRSYNNRGGSWNNYRSGYRNSGFEEGRFTCDFRRGQVTDVRFSGLRSLR</sequence>
<dbReference type="EMBL" id="JBHRST010000003">
    <property type="protein sequence ID" value="MFC3096787.1"/>
    <property type="molecule type" value="Genomic_DNA"/>
</dbReference>
<protein>
    <recommendedName>
        <fullName evidence="5">17 kDa surface antigen</fullName>
    </recommendedName>
</protein>
<keyword evidence="4" id="KW-1185">Reference proteome</keyword>
<evidence type="ECO:0000313" key="3">
    <source>
        <dbReference type="EMBL" id="MFC3096787.1"/>
    </source>
</evidence>
<evidence type="ECO:0000313" key="4">
    <source>
        <dbReference type="Proteomes" id="UP001595456"/>
    </source>
</evidence>
<evidence type="ECO:0000256" key="1">
    <source>
        <dbReference type="SAM" id="Phobius"/>
    </source>
</evidence>
<gene>
    <name evidence="3" type="ORF">ACFODU_03085</name>
</gene>
<proteinExistence type="predicted"/>
<keyword evidence="2" id="KW-0732">Signal</keyword>
<feature type="chain" id="PRO_5047027621" description="17 kDa surface antigen" evidence="2">
    <location>
        <begin position="28"/>
        <end position="194"/>
    </location>
</feature>
<keyword evidence="1" id="KW-0812">Transmembrane</keyword>
<accession>A0ABV7E2T1</accession>
<name>A0ABV7E2T1_9SPHN</name>
<feature type="signal peptide" evidence="2">
    <location>
        <begin position="1"/>
        <end position="27"/>
    </location>
</feature>
<comment type="caution">
    <text evidence="3">The sequence shown here is derived from an EMBL/GenBank/DDBJ whole genome shotgun (WGS) entry which is preliminary data.</text>
</comment>